<dbReference type="AlphaFoldDB" id="A0AAV7ZD75"/>
<proteinExistence type="predicted"/>
<feature type="region of interest" description="Disordered" evidence="1">
    <location>
        <begin position="159"/>
        <end position="200"/>
    </location>
</feature>
<evidence type="ECO:0000256" key="1">
    <source>
        <dbReference type="SAM" id="MobiDB-lite"/>
    </source>
</evidence>
<sequence length="200" mass="23337">MGNKHHHKIKGYSSGLPDTPTIRRKGSKTWDLFTHRDPFKILPFQLKLKLEPNNFAFYTPFGKLIRSYSYYDLEEWGSKKNNLFLKISGKIIILSFNNAKIIDKEINIYINQIYVDLKRVREEENIFNQKKNELGVPVDEETGMPLRLKKETMDLILEEEKNKEKEGKETKTKTKTGKEKGAEKISGEKSKKGKKNQTNN</sequence>
<evidence type="ECO:0000313" key="2">
    <source>
        <dbReference type="EMBL" id="KAJ3439101.1"/>
    </source>
</evidence>
<accession>A0AAV7ZD75</accession>
<reference evidence="2" key="1">
    <citation type="submission" date="2022-08" db="EMBL/GenBank/DDBJ databases">
        <title>Novel sulphate-reducing endosymbionts in the free-living metamonad Anaeramoeba.</title>
        <authorList>
            <person name="Jerlstrom-Hultqvist J."/>
            <person name="Cepicka I."/>
            <person name="Gallot-Lavallee L."/>
            <person name="Salas-Leiva D."/>
            <person name="Curtis B.A."/>
            <person name="Zahonova K."/>
            <person name="Pipaliya S."/>
            <person name="Dacks J."/>
            <person name="Roger A.J."/>
        </authorList>
    </citation>
    <scope>NUCLEOTIDE SEQUENCE</scope>
    <source>
        <strain evidence="2">Busselton2</strain>
    </source>
</reference>
<comment type="caution">
    <text evidence="2">The sequence shown here is derived from an EMBL/GenBank/DDBJ whole genome shotgun (WGS) entry which is preliminary data.</text>
</comment>
<feature type="compositionally biased region" description="Basic and acidic residues" evidence="1">
    <location>
        <begin position="159"/>
        <end position="190"/>
    </location>
</feature>
<dbReference type="Proteomes" id="UP001146793">
    <property type="component" value="Unassembled WGS sequence"/>
</dbReference>
<feature type="compositionally biased region" description="Basic residues" evidence="1">
    <location>
        <begin position="1"/>
        <end position="10"/>
    </location>
</feature>
<organism evidence="2 3">
    <name type="scientific">Anaeramoeba flamelloides</name>
    <dbReference type="NCBI Taxonomy" id="1746091"/>
    <lineage>
        <taxon>Eukaryota</taxon>
        <taxon>Metamonada</taxon>
        <taxon>Anaeramoebidae</taxon>
        <taxon>Anaeramoeba</taxon>
    </lineage>
</organism>
<evidence type="ECO:0000313" key="3">
    <source>
        <dbReference type="Proteomes" id="UP001146793"/>
    </source>
</evidence>
<gene>
    <name evidence="2" type="ORF">M0812_15122</name>
</gene>
<protein>
    <submittedName>
        <fullName evidence="2">Uncharacterized protein</fullName>
    </submittedName>
</protein>
<dbReference type="EMBL" id="JANTQA010000032">
    <property type="protein sequence ID" value="KAJ3439101.1"/>
    <property type="molecule type" value="Genomic_DNA"/>
</dbReference>
<feature type="region of interest" description="Disordered" evidence="1">
    <location>
        <begin position="1"/>
        <end position="23"/>
    </location>
</feature>
<feature type="compositionally biased region" description="Basic residues" evidence="1">
    <location>
        <begin position="191"/>
        <end position="200"/>
    </location>
</feature>
<name>A0AAV7ZD75_9EUKA</name>